<dbReference type="Gene3D" id="1.50.10.10">
    <property type="match status" value="1"/>
</dbReference>
<evidence type="ECO:0000259" key="7">
    <source>
        <dbReference type="Pfam" id="PF17390"/>
    </source>
</evidence>
<dbReference type="Pfam" id="PF08531">
    <property type="entry name" value="Bac_rhamnosid_N"/>
    <property type="match status" value="1"/>
</dbReference>
<protein>
    <recommendedName>
        <fullName evidence="2">alpha-L-rhamnosidase</fullName>
        <ecNumber evidence="2">3.2.1.40</ecNumber>
    </recommendedName>
</protein>
<gene>
    <name evidence="8" type="ORF">SAMN05216447_10276</name>
</gene>
<comment type="catalytic activity">
    <reaction evidence="1">
        <text>Hydrolysis of terminal non-reducing alpha-L-rhamnose residues in alpha-L-rhamnosides.</text>
        <dbReference type="EC" id="3.2.1.40"/>
    </reaction>
</comment>
<dbReference type="PANTHER" id="PTHR33307">
    <property type="entry name" value="ALPHA-RHAMNOSIDASE (EUROFUNG)"/>
    <property type="match status" value="1"/>
</dbReference>
<keyword evidence="9" id="KW-1185">Reference proteome</keyword>
<dbReference type="EMBL" id="FNWT01000002">
    <property type="protein sequence ID" value="SEH42302.1"/>
    <property type="molecule type" value="Genomic_DNA"/>
</dbReference>
<dbReference type="Gene3D" id="2.60.120.260">
    <property type="entry name" value="Galactose-binding domain-like"/>
    <property type="match status" value="2"/>
</dbReference>
<evidence type="ECO:0000256" key="3">
    <source>
        <dbReference type="ARBA" id="ARBA00022801"/>
    </source>
</evidence>
<sequence>MRVRSCRVNHMDEPLGFYLGEATFSWVVDDEGWVARGRIESRLVVRSEAGAVCDTGWAELDCAATRPGLALLPRTRYTWQVSVRDEAGHVAEGGEHSFETGKMGEPWQAAWLCCDEADGRHPTLARTITTRPGAPLAAARAYVCGLGLYEVEVDGRLASTEHLAPGTCAYDKWLQVATIDLTGALAAPGEHDLRVTLGDGWYKGRFGFIPTRGGYYGDDWSLIAEVHLTYADGTHEVVATDESWQVGRSNVTFSNIYDGERVDATLPAVAPEPARPLDPEEAAARTARLCDRLSPVVSEHELFSPTLIETPAGEKVLDLGQNIAGGFRMRVHEPAGATVRLQFGEVLQEGNFYHDNLRSAEAAYTFVSDGEPHVLRPRFTYYGYRYVKVEGVRNLRPSDFEGVAWYSDIDTGAGRMRTANPLVNRLVENTRWGMRDNFVDTPTDCPQRDERMGWTGDAQIFSPTACYLGKPYAFFHKYLHDMALEQRALGGAMPMVVPSFGVVGAGSVWGDATVVIPWNLYLFSGDDAVLREHWGAMRAWMDHVAALDGDDHGWPSAAAHLGDWLALDSRPGKDERFGATDEGFVAYVAYLQSARIMARAAAVLGEGADKARFEALAEALLSWIRSEYFSPNGRCCIDTQTAHALTIVHGLADARRAGRALHDLVQAMGGQLTCGFVGTPVICEALCRTGYERDAYQLLLRERQPGWLNPVIQGATTIWERWDSLDEDGRITGTSMNSLNHYAYGSICAWLFGWAAGLRPDAAAPGFALATVAPHVDWRLGELEATYESAHGTWRVAWSVSGERSVHLELVVPLGCTARVRLPHAPGGAARTLAASGGVTVEVTTGDAAGEAVVELPHGSYAVDYEATIALRHALSLDSPLADVLESSAAVAAIEGIVPHLHLTITPMELHATPLRDLPWQDLCHRPLSAEQQRAIEAALEGLSDRRYGEED</sequence>
<dbReference type="RefSeq" id="WP_143327745.1">
    <property type="nucleotide sequence ID" value="NZ_FNWT01000002.1"/>
</dbReference>
<feature type="domain" description="Alpha-L-rhamnosidase six-hairpin glycosidase" evidence="6">
    <location>
        <begin position="413"/>
        <end position="752"/>
    </location>
</feature>
<evidence type="ECO:0000259" key="4">
    <source>
        <dbReference type="Pfam" id="PF05592"/>
    </source>
</evidence>
<dbReference type="Gene3D" id="2.60.420.10">
    <property type="entry name" value="Maltose phosphorylase, domain 3"/>
    <property type="match status" value="1"/>
</dbReference>
<dbReference type="Gene3D" id="2.60.40.10">
    <property type="entry name" value="Immunoglobulins"/>
    <property type="match status" value="1"/>
</dbReference>
<evidence type="ECO:0000259" key="5">
    <source>
        <dbReference type="Pfam" id="PF08531"/>
    </source>
</evidence>
<dbReference type="Pfam" id="PF17390">
    <property type="entry name" value="Bac_rhamnosid_C"/>
    <property type="match status" value="1"/>
</dbReference>
<comment type="caution">
    <text evidence="8">The sequence shown here is derived from an EMBL/GenBank/DDBJ whole genome shotgun (WGS) entry which is preliminary data.</text>
</comment>
<evidence type="ECO:0000313" key="9">
    <source>
        <dbReference type="Proteomes" id="UP000199135"/>
    </source>
</evidence>
<proteinExistence type="predicted"/>
<dbReference type="PIRSF" id="PIRSF010631">
    <property type="entry name" value="A-rhamnsds"/>
    <property type="match status" value="1"/>
</dbReference>
<accession>A0A1H6I663</accession>
<dbReference type="Proteomes" id="UP000199135">
    <property type="component" value="Unassembled WGS sequence"/>
</dbReference>
<keyword evidence="3" id="KW-0378">Hydrolase</keyword>
<dbReference type="Pfam" id="PF05592">
    <property type="entry name" value="Bac_rhamnosid"/>
    <property type="match status" value="1"/>
</dbReference>
<reference evidence="8 9" key="1">
    <citation type="submission" date="2016-10" db="EMBL/GenBank/DDBJ databases">
        <authorList>
            <person name="Varghese N."/>
            <person name="Submissions S."/>
        </authorList>
    </citation>
    <scope>NUCLEOTIDE SEQUENCE [LARGE SCALE GENOMIC DNA]</scope>
    <source>
        <strain evidence="8 9">WCP15</strain>
    </source>
</reference>
<dbReference type="InterPro" id="IPR008928">
    <property type="entry name" value="6-hairpin_glycosidase_sf"/>
</dbReference>
<dbReference type="InterPro" id="IPR035398">
    <property type="entry name" value="Bac_rhamnosid_C"/>
</dbReference>
<dbReference type="Pfam" id="PF17389">
    <property type="entry name" value="Bac_rhamnosid6H"/>
    <property type="match status" value="1"/>
</dbReference>
<name>A0A1H6I663_9ACTN</name>
<dbReference type="PANTHER" id="PTHR33307:SF6">
    <property type="entry name" value="ALPHA-RHAMNOSIDASE (EUROFUNG)-RELATED"/>
    <property type="match status" value="1"/>
</dbReference>
<dbReference type="InterPro" id="IPR035396">
    <property type="entry name" value="Bac_rhamnosid6H"/>
</dbReference>
<feature type="domain" description="Bacterial alpha-L-rhamnosidase N-terminal" evidence="5">
    <location>
        <begin position="136"/>
        <end position="266"/>
    </location>
</feature>
<dbReference type="Pfam" id="PF25788">
    <property type="entry name" value="Ig_Rha78A_N"/>
    <property type="match status" value="1"/>
</dbReference>
<evidence type="ECO:0000256" key="2">
    <source>
        <dbReference type="ARBA" id="ARBA00012652"/>
    </source>
</evidence>
<feature type="domain" description="Alpha-L-rhamnosidase C-terminal" evidence="7">
    <location>
        <begin position="757"/>
        <end position="827"/>
    </location>
</feature>
<dbReference type="SUPFAM" id="SSF48208">
    <property type="entry name" value="Six-hairpin glycosidases"/>
    <property type="match status" value="1"/>
</dbReference>
<dbReference type="InterPro" id="IPR008902">
    <property type="entry name" value="Rhamnosid_concanavalin"/>
</dbReference>
<feature type="domain" description="Alpha-L-rhamnosidase concanavalin-like" evidence="4">
    <location>
        <begin position="309"/>
        <end position="403"/>
    </location>
</feature>
<dbReference type="EC" id="3.2.1.40" evidence="2"/>
<dbReference type="InterPro" id="IPR016007">
    <property type="entry name" value="Alpha_rhamnosid"/>
</dbReference>
<evidence type="ECO:0000256" key="1">
    <source>
        <dbReference type="ARBA" id="ARBA00001445"/>
    </source>
</evidence>
<evidence type="ECO:0000259" key="6">
    <source>
        <dbReference type="Pfam" id="PF17389"/>
    </source>
</evidence>
<dbReference type="InterPro" id="IPR012341">
    <property type="entry name" value="6hp_glycosidase-like_sf"/>
</dbReference>
<dbReference type="InterPro" id="IPR013737">
    <property type="entry name" value="Bac_rhamnosid_N"/>
</dbReference>
<evidence type="ECO:0000313" key="8">
    <source>
        <dbReference type="EMBL" id="SEH42302.1"/>
    </source>
</evidence>
<dbReference type="InterPro" id="IPR013783">
    <property type="entry name" value="Ig-like_fold"/>
</dbReference>
<organism evidence="8 9">
    <name type="scientific">Parafannyhessea umbonata</name>
    <dbReference type="NCBI Taxonomy" id="604330"/>
    <lineage>
        <taxon>Bacteria</taxon>
        <taxon>Bacillati</taxon>
        <taxon>Actinomycetota</taxon>
        <taxon>Coriobacteriia</taxon>
        <taxon>Coriobacteriales</taxon>
        <taxon>Atopobiaceae</taxon>
        <taxon>Parafannyhessea</taxon>
    </lineage>
</organism>